<dbReference type="EMBL" id="CYKH01001634">
    <property type="protein sequence ID" value="CUG88346.1"/>
    <property type="molecule type" value="Genomic_DNA"/>
</dbReference>
<accession>A0A0S4JAF1</accession>
<dbReference type="VEuPathDB" id="TriTrypDB:BSAL_14955"/>
<gene>
    <name evidence="2" type="ORF">BSAL_14955</name>
</gene>
<reference evidence="3" key="1">
    <citation type="submission" date="2015-09" db="EMBL/GenBank/DDBJ databases">
        <authorList>
            <consortium name="Pathogen Informatics"/>
        </authorList>
    </citation>
    <scope>NUCLEOTIDE SEQUENCE [LARGE SCALE GENOMIC DNA]</scope>
    <source>
        <strain evidence="3">Lake Konstanz</strain>
    </source>
</reference>
<keyword evidence="1" id="KW-0472">Membrane</keyword>
<keyword evidence="1 2" id="KW-0812">Transmembrane</keyword>
<keyword evidence="1" id="KW-1133">Transmembrane helix</keyword>
<feature type="transmembrane region" description="Helical" evidence="1">
    <location>
        <begin position="90"/>
        <end position="111"/>
    </location>
</feature>
<dbReference type="Proteomes" id="UP000051952">
    <property type="component" value="Unassembled WGS sequence"/>
</dbReference>
<sequence length="242" mass="26287">MEEASNNGMRRLFVFDSPSETATKTSPTGSSAAHRRLGIVADAMIALVDKVLPTAPFPASLLLLHSLLLEPTIGASVACTVSTQREPATVVLGLIVGAAWIAFPCVFVWLVCVTYSPLPLATTTPRIVHAQRLRHVGVGRVLEWWCAEREEWTVVARHRSSLSASSSKGSKHVVGISAAREVSVPMVPYSKDFEVVDIGTSVWTRCLEHSPALWVVRRSLSTMRMHAPLLCGGLQGLARLLW</sequence>
<protein>
    <submittedName>
        <fullName evidence="2">Transmembrane protein, putative</fullName>
    </submittedName>
</protein>
<name>A0A0S4JAF1_BODSA</name>
<proteinExistence type="predicted"/>
<dbReference type="AlphaFoldDB" id="A0A0S4JAF1"/>
<evidence type="ECO:0000256" key="1">
    <source>
        <dbReference type="SAM" id="Phobius"/>
    </source>
</evidence>
<keyword evidence="3" id="KW-1185">Reference proteome</keyword>
<evidence type="ECO:0000313" key="2">
    <source>
        <dbReference type="EMBL" id="CUG88346.1"/>
    </source>
</evidence>
<organism evidence="2 3">
    <name type="scientific">Bodo saltans</name>
    <name type="common">Flagellated protozoan</name>
    <dbReference type="NCBI Taxonomy" id="75058"/>
    <lineage>
        <taxon>Eukaryota</taxon>
        <taxon>Discoba</taxon>
        <taxon>Euglenozoa</taxon>
        <taxon>Kinetoplastea</taxon>
        <taxon>Metakinetoplastina</taxon>
        <taxon>Eubodonida</taxon>
        <taxon>Bodonidae</taxon>
        <taxon>Bodo</taxon>
    </lineage>
</organism>
<evidence type="ECO:0000313" key="3">
    <source>
        <dbReference type="Proteomes" id="UP000051952"/>
    </source>
</evidence>